<reference evidence="1" key="2">
    <citation type="submission" date="2014-03" db="EMBL/GenBank/DDBJ databases">
        <authorList>
            <person name="Genoscope - CEA"/>
        </authorList>
    </citation>
    <scope>NUCLEOTIDE SEQUENCE</scope>
</reference>
<dbReference type="InterPro" id="IPR032675">
    <property type="entry name" value="LRR_dom_sf"/>
</dbReference>
<evidence type="ECO:0000313" key="2">
    <source>
        <dbReference type="Proteomes" id="UP000193380"/>
    </source>
</evidence>
<dbReference type="PaxDb" id="8022-A0A060Z1F1"/>
<dbReference type="AlphaFoldDB" id="A0A060Z1F1"/>
<dbReference type="Gene3D" id="3.80.10.10">
    <property type="entry name" value="Ribonuclease Inhibitor"/>
    <property type="match status" value="1"/>
</dbReference>
<dbReference type="EMBL" id="FR933884">
    <property type="protein sequence ID" value="CDQ97908.1"/>
    <property type="molecule type" value="Genomic_DNA"/>
</dbReference>
<reference evidence="1" key="1">
    <citation type="journal article" date="2014" name="Nat. Commun.">
        <title>The rainbow trout genome provides novel insights into evolution after whole-genome duplication in vertebrates.</title>
        <authorList>
            <person name="Berthelot C."/>
            <person name="Brunet F."/>
            <person name="Chalopin D."/>
            <person name="Juanchich A."/>
            <person name="Bernard M."/>
            <person name="Noel B."/>
            <person name="Bento P."/>
            <person name="Da Silva C."/>
            <person name="Labadie K."/>
            <person name="Alberti A."/>
            <person name="Aury J.M."/>
            <person name="Louis A."/>
            <person name="Dehais P."/>
            <person name="Bardou P."/>
            <person name="Montfort J."/>
            <person name="Klopp C."/>
            <person name="Cabau C."/>
            <person name="Gaspin C."/>
            <person name="Thorgaard G.H."/>
            <person name="Boussaha M."/>
            <person name="Quillet E."/>
            <person name="Guyomard R."/>
            <person name="Galiana D."/>
            <person name="Bobe J."/>
            <person name="Volff J.N."/>
            <person name="Genet C."/>
            <person name="Wincker P."/>
            <person name="Jaillon O."/>
            <person name="Roest Crollius H."/>
            <person name="Guiguen Y."/>
        </authorList>
    </citation>
    <scope>NUCLEOTIDE SEQUENCE [LARGE SCALE GENOMIC DNA]</scope>
</reference>
<dbReference type="SUPFAM" id="SSF52047">
    <property type="entry name" value="RNI-like"/>
    <property type="match status" value="1"/>
</dbReference>
<proteinExistence type="predicted"/>
<sequence>MLNVIPMPKMTRNGSGSTSGFPLLEELCMATTAVSFMTDQDLTKIVYDSPKLRVLDLRGCSRITAAGLSSLPCEGTVYPDKPIHC</sequence>
<protein>
    <submittedName>
        <fullName evidence="1">Uncharacterized protein</fullName>
    </submittedName>
</protein>
<evidence type="ECO:0000313" key="1">
    <source>
        <dbReference type="EMBL" id="CDQ97908.1"/>
    </source>
</evidence>
<dbReference type="STRING" id="8022.A0A060Z1F1"/>
<gene>
    <name evidence="1" type="ORF">GSONMT00051608001</name>
</gene>
<accession>A0A060Z1F1</accession>
<dbReference type="Proteomes" id="UP000193380">
    <property type="component" value="Unassembled WGS sequence"/>
</dbReference>
<name>A0A060Z1F1_ONCMY</name>
<organism evidence="1 2">
    <name type="scientific">Oncorhynchus mykiss</name>
    <name type="common">Rainbow trout</name>
    <name type="synonym">Salmo gairdneri</name>
    <dbReference type="NCBI Taxonomy" id="8022"/>
    <lineage>
        <taxon>Eukaryota</taxon>
        <taxon>Metazoa</taxon>
        <taxon>Chordata</taxon>
        <taxon>Craniata</taxon>
        <taxon>Vertebrata</taxon>
        <taxon>Euteleostomi</taxon>
        <taxon>Actinopterygii</taxon>
        <taxon>Neopterygii</taxon>
        <taxon>Teleostei</taxon>
        <taxon>Protacanthopterygii</taxon>
        <taxon>Salmoniformes</taxon>
        <taxon>Salmonidae</taxon>
        <taxon>Salmoninae</taxon>
        <taxon>Oncorhynchus</taxon>
    </lineage>
</organism>